<dbReference type="PANTHER" id="PTHR30363">
    <property type="entry name" value="HTH-TYPE TRANSCRIPTIONAL REGULATOR SRLR-RELATED"/>
    <property type="match status" value="1"/>
</dbReference>
<dbReference type="InterPro" id="IPR001034">
    <property type="entry name" value="DeoR_HTH"/>
</dbReference>
<protein>
    <recommendedName>
        <fullName evidence="1">Lactose phosphotransferase system repressor</fullName>
    </recommendedName>
</protein>
<dbReference type="PANTHER" id="PTHR30363:SF4">
    <property type="entry name" value="GLYCEROL-3-PHOSPHATE REGULON REPRESSOR"/>
    <property type="match status" value="1"/>
</dbReference>
<dbReference type="PROSITE" id="PS00894">
    <property type="entry name" value="HTH_DEOR_1"/>
    <property type="match status" value="1"/>
</dbReference>
<dbReference type="InterPro" id="IPR036388">
    <property type="entry name" value="WH-like_DNA-bd_sf"/>
</dbReference>
<dbReference type="STRING" id="180332.GCA_000797495_00981"/>
<dbReference type="SMART" id="SM00420">
    <property type="entry name" value="HTH_DEOR"/>
    <property type="match status" value="1"/>
</dbReference>
<reference evidence="8 9" key="1">
    <citation type="journal article" date="2019" name="Anaerobe">
        <title>Detection of Robinsoniella peoriensis in multiple bone samples of a trauma patient.</title>
        <authorList>
            <person name="Schrottner P."/>
            <person name="Hartwich K."/>
            <person name="Bunk B."/>
            <person name="Schober I."/>
            <person name="Helbig S."/>
            <person name="Rudolph W.W."/>
            <person name="Gunzer F."/>
        </authorList>
    </citation>
    <scope>NUCLEOTIDE SEQUENCE [LARGE SCALE GENOMIC DNA]</scope>
    <source>
        <strain evidence="8 9">DSM 106044</strain>
    </source>
</reference>
<keyword evidence="2" id="KW-0678">Repressor</keyword>
<dbReference type="InterPro" id="IPR050313">
    <property type="entry name" value="Carb_Metab_HTH_regulators"/>
</dbReference>
<sequence length="248" mass="27905">MNHREEKILELLTLENKIEVARLSDLLDVSKVTIRKDLDSLEEKGLIKREHGFAVLGSREDMNYHLAFHYEKKKQIARTAAGMVQDGETLMIESGSCCILLADELARTRKDLTIITNSAFIAGYIRHYPTVQVILLGGTYQKDSQAVVGPLTIHNVRTFFVKRLFIGIDGFQESFGFTGSNLMRREVIRAMSEQAEHTTILTECEKFSQKGAVSLLQYHEVSCLITDNGISPEKVELLRSKGVDVTVT</sequence>
<gene>
    <name evidence="8" type="primary">srlR_3</name>
    <name evidence="8" type="ORF">DSM106044_03840</name>
</gene>
<dbReference type="RefSeq" id="WP_044295270.1">
    <property type="nucleotide sequence ID" value="NZ_CABMJZ010000047.1"/>
</dbReference>
<feature type="domain" description="HTH deoR-type" evidence="7">
    <location>
        <begin position="1"/>
        <end position="56"/>
    </location>
</feature>
<keyword evidence="5" id="KW-0804">Transcription</keyword>
<dbReference type="InterPro" id="IPR014036">
    <property type="entry name" value="DeoR-like_C"/>
</dbReference>
<keyword evidence="4" id="KW-0238">DNA-binding</keyword>
<accession>A0A4U8Q3N5</accession>
<organism evidence="8 9">
    <name type="scientific">Robinsoniella peoriensis</name>
    <dbReference type="NCBI Taxonomy" id="180332"/>
    <lineage>
        <taxon>Bacteria</taxon>
        <taxon>Bacillati</taxon>
        <taxon>Bacillota</taxon>
        <taxon>Clostridia</taxon>
        <taxon>Lachnospirales</taxon>
        <taxon>Lachnospiraceae</taxon>
        <taxon>Robinsoniella</taxon>
    </lineage>
</organism>
<dbReference type="GO" id="GO:0003700">
    <property type="term" value="F:DNA-binding transcription factor activity"/>
    <property type="evidence" value="ECO:0007669"/>
    <property type="project" value="InterPro"/>
</dbReference>
<dbReference type="PROSITE" id="PS51000">
    <property type="entry name" value="HTH_DEOR_2"/>
    <property type="match status" value="1"/>
</dbReference>
<dbReference type="Gene3D" id="1.10.10.10">
    <property type="entry name" value="Winged helix-like DNA-binding domain superfamily/Winged helix DNA-binding domain"/>
    <property type="match status" value="1"/>
</dbReference>
<dbReference type="Pfam" id="PF08220">
    <property type="entry name" value="HTH_DeoR"/>
    <property type="match status" value="1"/>
</dbReference>
<evidence type="ECO:0000313" key="8">
    <source>
        <dbReference type="EMBL" id="TLC99389.1"/>
    </source>
</evidence>
<dbReference type="InterPro" id="IPR037171">
    <property type="entry name" value="NagB/RpiA_transferase-like"/>
</dbReference>
<comment type="function">
    <text evidence="6">Repressor of the lactose catabolism operon. Galactose-6-phosphate is the inducer.</text>
</comment>
<dbReference type="OrthoDB" id="9797223at2"/>
<dbReference type="InterPro" id="IPR036390">
    <property type="entry name" value="WH_DNA-bd_sf"/>
</dbReference>
<dbReference type="InterPro" id="IPR018356">
    <property type="entry name" value="Tscrpt_reg_HTH_DeoR_CS"/>
</dbReference>
<evidence type="ECO:0000256" key="5">
    <source>
        <dbReference type="ARBA" id="ARBA00023163"/>
    </source>
</evidence>
<keyword evidence="3" id="KW-0805">Transcription regulation</keyword>
<dbReference type="GO" id="GO:0003677">
    <property type="term" value="F:DNA binding"/>
    <property type="evidence" value="ECO:0007669"/>
    <property type="project" value="UniProtKB-KW"/>
</dbReference>
<dbReference type="Proteomes" id="UP000306509">
    <property type="component" value="Unassembled WGS sequence"/>
</dbReference>
<proteinExistence type="predicted"/>
<dbReference type="AlphaFoldDB" id="A0A4U8Q3N5"/>
<evidence type="ECO:0000256" key="1">
    <source>
        <dbReference type="ARBA" id="ARBA00021390"/>
    </source>
</evidence>
<evidence type="ECO:0000313" key="9">
    <source>
        <dbReference type="Proteomes" id="UP000306509"/>
    </source>
</evidence>
<comment type="caution">
    <text evidence="8">The sequence shown here is derived from an EMBL/GenBank/DDBJ whole genome shotgun (WGS) entry which is preliminary data.</text>
</comment>
<dbReference type="SUPFAM" id="SSF100950">
    <property type="entry name" value="NagB/RpiA/CoA transferase-like"/>
    <property type="match status" value="1"/>
</dbReference>
<dbReference type="PRINTS" id="PR00037">
    <property type="entry name" value="HTHLACR"/>
</dbReference>
<evidence type="ECO:0000259" key="7">
    <source>
        <dbReference type="PROSITE" id="PS51000"/>
    </source>
</evidence>
<evidence type="ECO:0000256" key="3">
    <source>
        <dbReference type="ARBA" id="ARBA00023015"/>
    </source>
</evidence>
<evidence type="ECO:0000256" key="4">
    <source>
        <dbReference type="ARBA" id="ARBA00023125"/>
    </source>
</evidence>
<evidence type="ECO:0000256" key="6">
    <source>
        <dbReference type="ARBA" id="ARBA00024937"/>
    </source>
</evidence>
<evidence type="ECO:0000256" key="2">
    <source>
        <dbReference type="ARBA" id="ARBA00022491"/>
    </source>
</evidence>
<dbReference type="Gene3D" id="3.40.50.1360">
    <property type="match status" value="1"/>
</dbReference>
<keyword evidence="9" id="KW-1185">Reference proteome</keyword>
<dbReference type="SUPFAM" id="SSF46785">
    <property type="entry name" value="Winged helix' DNA-binding domain"/>
    <property type="match status" value="1"/>
</dbReference>
<dbReference type="Pfam" id="PF00455">
    <property type="entry name" value="DeoRC"/>
    <property type="match status" value="1"/>
</dbReference>
<dbReference type="EMBL" id="QGQD01000070">
    <property type="protein sequence ID" value="TLC99389.1"/>
    <property type="molecule type" value="Genomic_DNA"/>
</dbReference>
<name>A0A4U8Q3N5_9FIRM</name>
<dbReference type="SMART" id="SM01134">
    <property type="entry name" value="DeoRC"/>
    <property type="match status" value="1"/>
</dbReference>